<accession>A0A448MNF3</accession>
<dbReference type="EMBL" id="LR134405">
    <property type="protein sequence ID" value="VEH66629.1"/>
    <property type="molecule type" value="Genomic_DNA"/>
</dbReference>
<dbReference type="Pfam" id="PF02581">
    <property type="entry name" value="TMP-TENI"/>
    <property type="match status" value="1"/>
</dbReference>
<evidence type="ECO:0000256" key="3">
    <source>
        <dbReference type="ARBA" id="ARBA00022679"/>
    </source>
</evidence>
<feature type="binding site" evidence="10">
    <location>
        <position position="103"/>
    </location>
    <ligand>
        <name>Mg(2+)</name>
        <dbReference type="ChEBI" id="CHEBI:18420"/>
    </ligand>
</feature>
<dbReference type="GO" id="GO:0004789">
    <property type="term" value="F:thiamine-phosphate diphosphorylase activity"/>
    <property type="evidence" value="ECO:0007669"/>
    <property type="project" value="UniProtKB-UniRule"/>
</dbReference>
<dbReference type="GO" id="GO:0009229">
    <property type="term" value="P:thiamine diphosphate biosynthetic process"/>
    <property type="evidence" value="ECO:0007669"/>
    <property type="project" value="UniProtKB-UniRule"/>
</dbReference>
<evidence type="ECO:0000256" key="12">
    <source>
        <dbReference type="RuleBase" id="RU004253"/>
    </source>
</evidence>
<comment type="function">
    <text evidence="1 10">Condenses 4-methyl-5-(beta-hydroxyethyl)thiazole monophosphate (THZ-P) and 2-methyl-4-amino-5-hydroxymethyl pyrimidine pyrophosphate (HMP-PP) to form thiamine monophosphate (TMP).</text>
</comment>
<evidence type="ECO:0000256" key="6">
    <source>
        <dbReference type="ARBA" id="ARBA00022977"/>
    </source>
</evidence>
<keyword evidence="3 10" id="KW-0808">Transferase</keyword>
<evidence type="ECO:0000259" key="13">
    <source>
        <dbReference type="Pfam" id="PF02581"/>
    </source>
</evidence>
<dbReference type="PANTHER" id="PTHR20857">
    <property type="entry name" value="THIAMINE-PHOSPHATE PYROPHOSPHORYLASE"/>
    <property type="match status" value="1"/>
</dbReference>
<evidence type="ECO:0000256" key="5">
    <source>
        <dbReference type="ARBA" id="ARBA00022842"/>
    </source>
</evidence>
<sequence length="245" mass="27327">MDRQIIGLIVILCTKGNDEMQKIREILPLYFVAGTQDCRHLGENSEQNLLSVLKQALDGGITCFQFRDKGKFSLEHSPSAQKALAIACRDMCREYRVPFIINDNVDLAFELEADGVHVGQTDMAVEVIRAKANKEMIVGWSVNLLEEAKIGEAMAEIDYFGIGPIFPTYSKENPKPTRGMVFVQHLRQSGITKPLVAIGGVKREHVRTLREFGADGVAVISAICRAENVREMTRVLRSVSQEFNS</sequence>
<dbReference type="CDD" id="cd00564">
    <property type="entry name" value="TMP_TenI"/>
    <property type="match status" value="1"/>
</dbReference>
<evidence type="ECO:0000256" key="4">
    <source>
        <dbReference type="ARBA" id="ARBA00022723"/>
    </source>
</evidence>
<comment type="catalytic activity">
    <reaction evidence="8 10 11">
        <text>2-(2-carboxy-4-methylthiazol-5-yl)ethyl phosphate + 4-amino-2-methyl-5-(diphosphooxymethyl)pyrimidine + 2 H(+) = thiamine phosphate + CO2 + diphosphate</text>
        <dbReference type="Rhea" id="RHEA:47848"/>
        <dbReference type="ChEBI" id="CHEBI:15378"/>
        <dbReference type="ChEBI" id="CHEBI:16526"/>
        <dbReference type="ChEBI" id="CHEBI:33019"/>
        <dbReference type="ChEBI" id="CHEBI:37575"/>
        <dbReference type="ChEBI" id="CHEBI:57841"/>
        <dbReference type="ChEBI" id="CHEBI:62890"/>
        <dbReference type="EC" id="2.5.1.3"/>
    </reaction>
</comment>
<keyword evidence="5 10" id="KW-0460">Magnesium</keyword>
<evidence type="ECO:0000256" key="10">
    <source>
        <dbReference type="HAMAP-Rule" id="MF_00097"/>
    </source>
</evidence>
<evidence type="ECO:0000256" key="2">
    <source>
        <dbReference type="ARBA" id="ARBA00005165"/>
    </source>
</evidence>
<dbReference type="NCBIfam" id="TIGR00693">
    <property type="entry name" value="thiE"/>
    <property type="match status" value="1"/>
</dbReference>
<proteinExistence type="inferred from homology"/>
<reference evidence="14 15" key="1">
    <citation type="submission" date="2018-12" db="EMBL/GenBank/DDBJ databases">
        <authorList>
            <consortium name="Pathogen Informatics"/>
        </authorList>
    </citation>
    <scope>NUCLEOTIDE SEQUENCE [LARGE SCALE GENOMIC DNA]</scope>
    <source>
        <strain evidence="14 15">NCTC8284</strain>
    </source>
</reference>
<dbReference type="AlphaFoldDB" id="A0A448MNF3"/>
<comment type="catalytic activity">
    <reaction evidence="7 10 11">
        <text>4-methyl-5-(2-phosphooxyethyl)-thiazole + 4-amino-2-methyl-5-(diphosphooxymethyl)pyrimidine + H(+) = thiamine phosphate + diphosphate</text>
        <dbReference type="Rhea" id="RHEA:22328"/>
        <dbReference type="ChEBI" id="CHEBI:15378"/>
        <dbReference type="ChEBI" id="CHEBI:33019"/>
        <dbReference type="ChEBI" id="CHEBI:37575"/>
        <dbReference type="ChEBI" id="CHEBI:57841"/>
        <dbReference type="ChEBI" id="CHEBI:58296"/>
        <dbReference type="EC" id="2.5.1.3"/>
    </reaction>
</comment>
<feature type="binding site" evidence="10">
    <location>
        <begin position="168"/>
        <end position="170"/>
    </location>
    <ligand>
        <name>2-[(2R,5Z)-2-carboxy-4-methylthiazol-5(2H)-ylidene]ethyl phosphate</name>
        <dbReference type="ChEBI" id="CHEBI:62899"/>
    </ligand>
</feature>
<dbReference type="PANTHER" id="PTHR20857:SF15">
    <property type="entry name" value="THIAMINE-PHOSPHATE SYNTHASE"/>
    <property type="match status" value="1"/>
</dbReference>
<evidence type="ECO:0000256" key="9">
    <source>
        <dbReference type="ARBA" id="ARBA00047883"/>
    </source>
</evidence>
<dbReference type="InterPro" id="IPR034291">
    <property type="entry name" value="TMP_synthase"/>
</dbReference>
<dbReference type="UniPathway" id="UPA00060">
    <property type="reaction ID" value="UER00141"/>
</dbReference>
<dbReference type="STRING" id="758.GCA_000730685_00921"/>
<feature type="binding site" evidence="10">
    <location>
        <position position="141"/>
    </location>
    <ligand>
        <name>4-amino-2-methyl-5-(diphosphooxymethyl)pyrimidine</name>
        <dbReference type="ChEBI" id="CHEBI:57841"/>
    </ligand>
</feature>
<dbReference type="Gene3D" id="3.20.20.70">
    <property type="entry name" value="Aldolase class I"/>
    <property type="match status" value="1"/>
</dbReference>
<evidence type="ECO:0000256" key="11">
    <source>
        <dbReference type="RuleBase" id="RU003826"/>
    </source>
</evidence>
<evidence type="ECO:0000256" key="1">
    <source>
        <dbReference type="ARBA" id="ARBA00003814"/>
    </source>
</evidence>
<dbReference type="InterPro" id="IPR036206">
    <property type="entry name" value="ThiamineP_synth_sf"/>
</dbReference>
<organism evidence="14 15">
    <name type="scientific">Rodentibacter pneumotropicus</name>
    <dbReference type="NCBI Taxonomy" id="758"/>
    <lineage>
        <taxon>Bacteria</taxon>
        <taxon>Pseudomonadati</taxon>
        <taxon>Pseudomonadota</taxon>
        <taxon>Gammaproteobacteria</taxon>
        <taxon>Pasteurellales</taxon>
        <taxon>Pasteurellaceae</taxon>
        <taxon>Rodentibacter</taxon>
    </lineage>
</organism>
<evidence type="ECO:0000313" key="14">
    <source>
        <dbReference type="EMBL" id="VEH66629.1"/>
    </source>
</evidence>
<gene>
    <name evidence="10 14" type="primary">thiE</name>
    <name evidence="14" type="ORF">NCTC8284_01801</name>
</gene>
<name>A0A448MNF3_9PAST</name>
<keyword evidence="4 10" id="KW-0479">Metal-binding</keyword>
<dbReference type="EC" id="2.5.1.3" evidence="10"/>
<comment type="cofactor">
    <cofactor evidence="10">
        <name>Mg(2+)</name>
        <dbReference type="ChEBI" id="CHEBI:18420"/>
    </cofactor>
    <text evidence="10">Binds 1 Mg(2+) ion per subunit.</text>
</comment>
<evidence type="ECO:0000313" key="15">
    <source>
        <dbReference type="Proteomes" id="UP000278733"/>
    </source>
</evidence>
<dbReference type="GO" id="GO:0009228">
    <property type="term" value="P:thiamine biosynthetic process"/>
    <property type="evidence" value="ECO:0007669"/>
    <property type="project" value="UniProtKB-KW"/>
</dbReference>
<dbReference type="GO" id="GO:0005737">
    <property type="term" value="C:cytoplasm"/>
    <property type="evidence" value="ECO:0007669"/>
    <property type="project" value="TreeGrafter"/>
</dbReference>
<dbReference type="KEGG" id="rpne:NCTC8284_01801"/>
<dbReference type="GO" id="GO:0000287">
    <property type="term" value="F:magnesium ion binding"/>
    <property type="evidence" value="ECO:0007669"/>
    <property type="project" value="UniProtKB-UniRule"/>
</dbReference>
<feature type="binding site" evidence="10">
    <location>
        <position position="122"/>
    </location>
    <ligand>
        <name>Mg(2+)</name>
        <dbReference type="ChEBI" id="CHEBI:18420"/>
    </ligand>
</feature>
<comment type="similarity">
    <text evidence="10 11">Belongs to the thiamine-phosphate synthase family.</text>
</comment>
<dbReference type="SUPFAM" id="SSF51391">
    <property type="entry name" value="Thiamin phosphate synthase"/>
    <property type="match status" value="1"/>
</dbReference>
<evidence type="ECO:0000256" key="8">
    <source>
        <dbReference type="ARBA" id="ARBA00047851"/>
    </source>
</evidence>
<dbReference type="FunFam" id="3.20.20.70:FF:000096">
    <property type="entry name" value="Thiamine-phosphate synthase"/>
    <property type="match status" value="1"/>
</dbReference>
<feature type="binding site" evidence="10">
    <location>
        <position position="171"/>
    </location>
    <ligand>
        <name>4-amino-2-methyl-5-(diphosphooxymethyl)pyrimidine</name>
        <dbReference type="ChEBI" id="CHEBI:57841"/>
    </ligand>
</feature>
<dbReference type="InterPro" id="IPR013785">
    <property type="entry name" value="Aldolase_TIM"/>
</dbReference>
<feature type="domain" description="Thiamine phosphate synthase/TenI" evidence="13">
    <location>
        <begin position="29"/>
        <end position="223"/>
    </location>
</feature>
<dbReference type="HAMAP" id="MF_00097">
    <property type="entry name" value="TMP_synthase"/>
    <property type="match status" value="1"/>
</dbReference>
<comment type="catalytic activity">
    <reaction evidence="9 10 11">
        <text>2-[(2R,5Z)-2-carboxy-4-methylthiazol-5(2H)-ylidene]ethyl phosphate + 4-amino-2-methyl-5-(diphosphooxymethyl)pyrimidine + 2 H(+) = thiamine phosphate + CO2 + diphosphate</text>
        <dbReference type="Rhea" id="RHEA:47844"/>
        <dbReference type="ChEBI" id="CHEBI:15378"/>
        <dbReference type="ChEBI" id="CHEBI:16526"/>
        <dbReference type="ChEBI" id="CHEBI:33019"/>
        <dbReference type="ChEBI" id="CHEBI:37575"/>
        <dbReference type="ChEBI" id="CHEBI:57841"/>
        <dbReference type="ChEBI" id="CHEBI:62899"/>
        <dbReference type="EC" id="2.5.1.3"/>
    </reaction>
</comment>
<evidence type="ECO:0000256" key="7">
    <source>
        <dbReference type="ARBA" id="ARBA00047334"/>
    </source>
</evidence>
<dbReference type="InterPro" id="IPR022998">
    <property type="entry name" value="ThiamineP_synth_TenI"/>
</dbReference>
<dbReference type="Proteomes" id="UP000278733">
    <property type="component" value="Chromosome"/>
</dbReference>
<keyword evidence="6 10" id="KW-0784">Thiamine biosynthesis</keyword>
<feature type="binding site" evidence="10">
    <location>
        <position position="200"/>
    </location>
    <ligand>
        <name>2-[(2R,5Z)-2-carboxy-4-methylthiazol-5(2H)-ylidene]ethyl phosphate</name>
        <dbReference type="ChEBI" id="CHEBI:62899"/>
    </ligand>
</feature>
<comment type="pathway">
    <text evidence="2 10 12">Cofactor biosynthesis; thiamine diphosphate biosynthesis; thiamine phosphate from 4-amino-2-methyl-5-diphosphomethylpyrimidine and 4-methyl-5-(2-phosphoethyl)-thiazole: step 1/1.</text>
</comment>
<feature type="binding site" evidence="10">
    <location>
        <position position="102"/>
    </location>
    <ligand>
        <name>4-amino-2-methyl-5-(diphosphooxymethyl)pyrimidine</name>
        <dbReference type="ChEBI" id="CHEBI:57841"/>
    </ligand>
</feature>
<protein>
    <recommendedName>
        <fullName evidence="10">Thiamine-phosphate synthase</fullName>
        <shortName evidence="10">TP synthase</shortName>
        <shortName evidence="10">TPS</shortName>
        <ecNumber evidence="10">2.5.1.3</ecNumber>
    </recommendedName>
    <alternativeName>
        <fullName evidence="10">Thiamine-phosphate pyrophosphorylase</fullName>
        <shortName evidence="10">TMP pyrophosphorylase</shortName>
        <shortName evidence="10">TMP-PPase</shortName>
    </alternativeName>
</protein>
<feature type="binding site" evidence="10">
    <location>
        <begin position="65"/>
        <end position="69"/>
    </location>
    <ligand>
        <name>4-amino-2-methyl-5-(diphosphooxymethyl)pyrimidine</name>
        <dbReference type="ChEBI" id="CHEBI:57841"/>
    </ligand>
</feature>
<feature type="binding site" evidence="10">
    <location>
        <begin position="220"/>
        <end position="221"/>
    </location>
    <ligand>
        <name>2-[(2R,5Z)-2-carboxy-4-methylthiazol-5(2H)-ylidene]ethyl phosphate</name>
        <dbReference type="ChEBI" id="CHEBI:62899"/>
    </ligand>
</feature>